<evidence type="ECO:0000256" key="4">
    <source>
        <dbReference type="ARBA" id="ARBA00023136"/>
    </source>
</evidence>
<protein>
    <submittedName>
        <fullName evidence="9">Uncharacterized membrane protein</fullName>
    </submittedName>
</protein>
<evidence type="ECO:0000259" key="8">
    <source>
        <dbReference type="Pfam" id="PF13515"/>
    </source>
</evidence>
<feature type="transmembrane region" description="Helical" evidence="6">
    <location>
        <begin position="703"/>
        <end position="723"/>
    </location>
</feature>
<dbReference type="PANTHER" id="PTHR37994:SF4">
    <property type="entry name" value="ER TRANSPORTER 6TM N-TERMINAL DOMAIN-CONTAINING PROTEIN-RELATED"/>
    <property type="match status" value="1"/>
</dbReference>
<feature type="transmembrane region" description="Helical" evidence="6">
    <location>
        <begin position="762"/>
        <end position="782"/>
    </location>
</feature>
<dbReference type="GO" id="GO:0016020">
    <property type="term" value="C:membrane"/>
    <property type="evidence" value="ECO:0007669"/>
    <property type="project" value="UniProtKB-SubCell"/>
</dbReference>
<dbReference type="Pfam" id="PF13515">
    <property type="entry name" value="FUSC_2"/>
    <property type="match status" value="1"/>
</dbReference>
<feature type="region of interest" description="Disordered" evidence="5">
    <location>
        <begin position="1136"/>
        <end position="1162"/>
    </location>
</feature>
<evidence type="ECO:0000313" key="9">
    <source>
        <dbReference type="EMBL" id="KKY16868.1"/>
    </source>
</evidence>
<evidence type="ECO:0000313" key="10">
    <source>
        <dbReference type="Proteomes" id="UP000053317"/>
    </source>
</evidence>
<evidence type="ECO:0000259" key="7">
    <source>
        <dbReference type="Pfam" id="PF10337"/>
    </source>
</evidence>
<sequence length="1162" mass="129819">MSSYLRDYVIEWPIDRCVAIWDMLRTNKLLWRRMVKVVIATTAADAIMLIPSVEASIGKAAYLAGITTAFGHPGRRFGQMVEALVLVAFGTLLATAWSALGLYLGGLLIYSNPPAGYTIRALFLVVALFLHGFFRSYTPRVFLGTVLFIIVNVVNLVSTTKTLTISNITNIIYPIFIAIGLLVCVNLFLFPEFSSAYLGGTVTSSLQEVATALRDSGDYFIRVQGSPSTSNDYGQQVPDAETIKPINSITASKAKIRAKLTACKATQNECNFELAYSTLPPRSLKNISQISMSKITMNVIAIISACESKYALLGDEDDLPTDAPDLSKVSSHGTILRDVISSRTEPAEARMLRFDDQLELIKPKREIESGDPELLRYFITQISKPYEDLQSCIDRSIDFINACICYAYHVPELPSGIKAPAGIAVEEVDLQAETMRTAIDTFDDKIQKSLDSNSVWSAVREEWPDVMPREEIFLISSFYLNIRQAATQITFMLDHSRYLVDAAQTRRGRRRLYAPRISWRKWLRTGGGEDQNTQETTTPNSLQSSVREKATEDDVESDDDDDEMDKEPLNASDGDPEARRSRFTAPRNIKRAKSLTPRLKQKAPISKRIRANIADIFEGIQYSADVQYALKVTIACFLVLWPAFVAPWNAWFSTQRGLWAALQLVLITEPTVGNSVQTFILRAFGTTLGCLWGWAAYEAGNGNRIVCGSMIGIGLVPAAYVLLGSKYVKAGIVTSISITVVALATEVSSASGTATQTFLRRFLAFTIGAAVALAVQLIFLPVKARTRMVDNIASCLRQIQEMQSSIAFGIEQVADTDITAHRTVRRFEKASSKAKVALQAAEGYMPFCSKEPRLKGPFDGPLLVYKEIAFVLHQIVDRMENMFTLRSIYGSGPLQRYNAKIFPYRRNIAASIIIILFSVHEALTTHLPLPQFMPSARLAQIRLINRVREMVRDEVRQRTEMGDDTGVATRKHAIRRNFLSWNAGQMAQAEVVEYLEELVDLAKLLVGANEFRTGLLFRPSFQEHIEIIGKQLQRRRERRETVTSPTDVQRTPDAAIMTGIATPATAKATTPEPTTGTTTTLRKVHTTPTAMIGITTGVRRRRTSMRRDSRASEDAEIPYSLKRIQTKKFESVLKRQRTLEEEESEGKRQWHHQHQQKQKTAK</sequence>
<dbReference type="PANTHER" id="PTHR37994">
    <property type="entry name" value="ARAE_2_N DOMAIN-CONTAINING PROTEIN-RELATED"/>
    <property type="match status" value="1"/>
</dbReference>
<dbReference type="InterPro" id="IPR023244">
    <property type="entry name" value="Brefeldin_A-sensitivity_4"/>
</dbReference>
<reference evidence="9 10" key="2">
    <citation type="submission" date="2015-05" db="EMBL/GenBank/DDBJ databases">
        <authorList>
            <person name="Morales-Cruz A."/>
            <person name="Amrine K.C."/>
            <person name="Cantu D."/>
        </authorList>
    </citation>
    <scope>NUCLEOTIDE SEQUENCE [LARGE SCALE GENOMIC DNA]</scope>
    <source>
        <strain evidence="9">UCRPC4</strain>
    </source>
</reference>
<evidence type="ECO:0000256" key="2">
    <source>
        <dbReference type="ARBA" id="ARBA00022692"/>
    </source>
</evidence>
<comment type="subcellular location">
    <subcellularLocation>
        <location evidence="1">Membrane</location>
        <topology evidence="1">Multi-pass membrane protein</topology>
    </subcellularLocation>
</comment>
<evidence type="ECO:0000256" key="5">
    <source>
        <dbReference type="SAM" id="MobiDB-lite"/>
    </source>
</evidence>
<dbReference type="Proteomes" id="UP000053317">
    <property type="component" value="Unassembled WGS sequence"/>
</dbReference>
<feature type="domain" description="Putative ER transporter 6TM N-terminal" evidence="7">
    <location>
        <begin position="119"/>
        <end position="385"/>
    </location>
</feature>
<feature type="transmembrane region" description="Helical" evidence="6">
    <location>
        <begin position="730"/>
        <end position="750"/>
    </location>
</feature>
<keyword evidence="2 6" id="KW-0812">Transmembrane</keyword>
<evidence type="ECO:0000256" key="6">
    <source>
        <dbReference type="SAM" id="Phobius"/>
    </source>
</evidence>
<feature type="compositionally biased region" description="Polar residues" evidence="5">
    <location>
        <begin position="530"/>
        <end position="545"/>
    </location>
</feature>
<feature type="compositionally biased region" description="Basic residues" evidence="5">
    <location>
        <begin position="1149"/>
        <end position="1162"/>
    </location>
</feature>
<feature type="compositionally biased region" description="Low complexity" evidence="5">
    <location>
        <begin position="1058"/>
        <end position="1089"/>
    </location>
</feature>
<feature type="region of interest" description="Disordered" evidence="5">
    <location>
        <begin position="525"/>
        <end position="587"/>
    </location>
</feature>
<feature type="compositionally biased region" description="Acidic residues" evidence="5">
    <location>
        <begin position="553"/>
        <end position="565"/>
    </location>
</feature>
<keyword evidence="4 6" id="KW-0472">Membrane</keyword>
<name>A0A0G2FYQ2_PHACM</name>
<dbReference type="PRINTS" id="PR02047">
    <property type="entry name" value="BREFELDNASP4"/>
</dbReference>
<feature type="transmembrane region" description="Helical" evidence="6">
    <location>
        <begin position="115"/>
        <end position="134"/>
    </location>
</feature>
<dbReference type="AlphaFoldDB" id="A0A0G2FYQ2"/>
<keyword evidence="3 6" id="KW-1133">Transmembrane helix</keyword>
<keyword evidence="10" id="KW-1185">Reference proteome</keyword>
<feature type="transmembrane region" description="Helical" evidence="6">
    <location>
        <begin position="171"/>
        <end position="190"/>
    </location>
</feature>
<feature type="domain" description="Putative ER transporter 6TM N-terminal" evidence="7">
    <location>
        <begin position="33"/>
        <end position="101"/>
    </location>
</feature>
<feature type="domain" description="Integral membrane bound transporter" evidence="8">
    <location>
        <begin position="650"/>
        <end position="775"/>
    </location>
</feature>
<dbReference type="OrthoDB" id="68611at2759"/>
<reference evidence="9 10" key="1">
    <citation type="submission" date="2015-05" db="EMBL/GenBank/DDBJ databases">
        <title>Distinctive expansion of gene families associated with plant cell wall degradation and secondary metabolism in the genomes of grapevine trunk pathogens.</title>
        <authorList>
            <person name="Lawrence D.P."/>
            <person name="Travadon R."/>
            <person name="Rolshausen P.E."/>
            <person name="Baumgartner K."/>
        </authorList>
    </citation>
    <scope>NUCLEOTIDE SEQUENCE [LARGE SCALE GENOMIC DNA]</scope>
    <source>
        <strain evidence="9">UCRPC4</strain>
    </source>
</reference>
<comment type="caution">
    <text evidence="9">The sequence shown here is derived from an EMBL/GenBank/DDBJ whole genome shotgun (WGS) entry which is preliminary data.</text>
</comment>
<feature type="transmembrane region" description="Helical" evidence="6">
    <location>
        <begin position="628"/>
        <end position="644"/>
    </location>
</feature>
<feature type="transmembrane region" description="Helical" evidence="6">
    <location>
        <begin position="141"/>
        <end position="159"/>
    </location>
</feature>
<gene>
    <name evidence="9" type="ORF">UCRPC4_g05826</name>
</gene>
<organism evidence="9 10">
    <name type="scientific">Phaeomoniella chlamydospora</name>
    <name type="common">Phaeoacremonium chlamydosporum</name>
    <dbReference type="NCBI Taxonomy" id="158046"/>
    <lineage>
        <taxon>Eukaryota</taxon>
        <taxon>Fungi</taxon>
        <taxon>Dikarya</taxon>
        <taxon>Ascomycota</taxon>
        <taxon>Pezizomycotina</taxon>
        <taxon>Eurotiomycetes</taxon>
        <taxon>Chaetothyriomycetidae</taxon>
        <taxon>Phaeomoniellales</taxon>
        <taxon>Phaeomoniellaceae</taxon>
        <taxon>Phaeomoniella</taxon>
    </lineage>
</organism>
<feature type="region of interest" description="Disordered" evidence="5">
    <location>
        <begin position="1034"/>
        <end position="1118"/>
    </location>
</feature>
<dbReference type="InterPro" id="IPR018823">
    <property type="entry name" value="ArAE_2_N"/>
</dbReference>
<evidence type="ECO:0000256" key="1">
    <source>
        <dbReference type="ARBA" id="ARBA00004141"/>
    </source>
</evidence>
<proteinExistence type="predicted"/>
<accession>A0A0G2FYQ2</accession>
<dbReference type="EMBL" id="LCWF01000155">
    <property type="protein sequence ID" value="KKY16868.1"/>
    <property type="molecule type" value="Genomic_DNA"/>
</dbReference>
<dbReference type="Pfam" id="PF10337">
    <property type="entry name" value="ArAE_2_N"/>
    <property type="match status" value="2"/>
</dbReference>
<feature type="transmembrane region" description="Helical" evidence="6">
    <location>
        <begin position="83"/>
        <end position="109"/>
    </location>
</feature>
<dbReference type="InterPro" id="IPR049453">
    <property type="entry name" value="Memb_transporter_dom"/>
</dbReference>
<evidence type="ECO:0000256" key="3">
    <source>
        <dbReference type="ARBA" id="ARBA00022989"/>
    </source>
</evidence>
<feature type="transmembrane region" description="Helical" evidence="6">
    <location>
        <begin position="908"/>
        <end position="929"/>
    </location>
</feature>